<evidence type="ECO:0000313" key="2">
    <source>
        <dbReference type="Proteomes" id="UP000222542"/>
    </source>
</evidence>
<comment type="caution">
    <text evidence="1">The sequence shown here is derived from an EMBL/GenBank/DDBJ whole genome shotgun (WGS) entry which is preliminary data.</text>
</comment>
<proteinExistence type="predicted"/>
<keyword evidence="2" id="KW-1185">Reference proteome</keyword>
<dbReference type="EMBL" id="AYRZ02000003">
    <property type="protein sequence ID" value="PHT86623.1"/>
    <property type="molecule type" value="Genomic_DNA"/>
</dbReference>
<gene>
    <name evidence="1" type="ORF">T459_08729</name>
</gene>
<dbReference type="PANTHER" id="PTHR33223:SF8">
    <property type="entry name" value="OS04G0172440 PROTEIN"/>
    <property type="match status" value="1"/>
</dbReference>
<accession>A0A2G2ZXA8</accession>
<dbReference type="AlphaFoldDB" id="A0A2G2ZXA8"/>
<dbReference type="Proteomes" id="UP000222542">
    <property type="component" value="Unassembled WGS sequence"/>
</dbReference>
<evidence type="ECO:0008006" key="3">
    <source>
        <dbReference type="Google" id="ProtNLM"/>
    </source>
</evidence>
<dbReference type="PANTHER" id="PTHR33223">
    <property type="entry name" value="CCHC-TYPE DOMAIN-CONTAINING PROTEIN"/>
    <property type="match status" value="1"/>
</dbReference>
<reference evidence="1 2" key="2">
    <citation type="journal article" date="2017" name="Genome Biol.">
        <title>New reference genome sequences of hot pepper reveal the massive evolution of plant disease-resistance genes by retroduplication.</title>
        <authorList>
            <person name="Kim S."/>
            <person name="Park J."/>
            <person name="Yeom S.I."/>
            <person name="Kim Y.M."/>
            <person name="Seo E."/>
            <person name="Kim K.T."/>
            <person name="Kim M.S."/>
            <person name="Lee J.M."/>
            <person name="Cheong K."/>
            <person name="Shin H.S."/>
            <person name="Kim S.B."/>
            <person name="Han K."/>
            <person name="Lee J."/>
            <person name="Park M."/>
            <person name="Lee H.A."/>
            <person name="Lee H.Y."/>
            <person name="Lee Y."/>
            <person name="Oh S."/>
            <person name="Lee J.H."/>
            <person name="Choi E."/>
            <person name="Choi E."/>
            <person name="Lee S.E."/>
            <person name="Jeon J."/>
            <person name="Kim H."/>
            <person name="Choi G."/>
            <person name="Song H."/>
            <person name="Lee J."/>
            <person name="Lee S.C."/>
            <person name="Kwon J.K."/>
            <person name="Lee H.Y."/>
            <person name="Koo N."/>
            <person name="Hong Y."/>
            <person name="Kim R.W."/>
            <person name="Kang W.H."/>
            <person name="Huh J.H."/>
            <person name="Kang B.C."/>
            <person name="Yang T.J."/>
            <person name="Lee Y.H."/>
            <person name="Bennetzen J.L."/>
            <person name="Choi D."/>
        </authorList>
    </citation>
    <scope>NUCLEOTIDE SEQUENCE [LARGE SCALE GENOMIC DNA]</scope>
    <source>
        <strain evidence="2">cv. CM334</strain>
    </source>
</reference>
<protein>
    <recommendedName>
        <fullName evidence="3">Retrotransposon gag domain-containing protein</fullName>
    </recommendedName>
</protein>
<name>A0A2G2ZXA8_CAPAN</name>
<dbReference type="OMA" id="DCHILER"/>
<dbReference type="Gramene" id="PHT86623">
    <property type="protein sequence ID" value="PHT86623"/>
    <property type="gene ID" value="T459_08729"/>
</dbReference>
<sequence length="337" mass="38505">MAMKNLQGLGGYKSVSYKDLCMFLGVNLSLVFKMPKFEKYDGHGNPIAHLRHYFNQLRGAGGKKELLMAYFGESLLGLASKWFVDQDINKWDSWNDLANEFSQQFQDNMELIPDEKSLTNMKKKKSTVRVKPPIKESKMVEVFVQAQDEIYYQHLLSALGKPFIEILKIREMIEDGIKTVRIVSFATLKATTQAIQKGPGNVGGNKNKEDVADIIVGQWSCPKRSRCHYPQAQAQVHTQAPRNHSQNLLYSIPPPSYPVYNAQPHVQSPSYAKWHTPTLQSHPPTLQTYSKANNKMRPKSRDSFTPFGESYANLFQRLGHSIEDCHILERNREDDSR</sequence>
<organism evidence="1 2">
    <name type="scientific">Capsicum annuum</name>
    <name type="common">Capsicum pepper</name>
    <dbReference type="NCBI Taxonomy" id="4072"/>
    <lineage>
        <taxon>Eukaryota</taxon>
        <taxon>Viridiplantae</taxon>
        <taxon>Streptophyta</taxon>
        <taxon>Embryophyta</taxon>
        <taxon>Tracheophyta</taxon>
        <taxon>Spermatophyta</taxon>
        <taxon>Magnoliopsida</taxon>
        <taxon>eudicotyledons</taxon>
        <taxon>Gunneridae</taxon>
        <taxon>Pentapetalae</taxon>
        <taxon>asterids</taxon>
        <taxon>lamiids</taxon>
        <taxon>Solanales</taxon>
        <taxon>Solanaceae</taxon>
        <taxon>Solanoideae</taxon>
        <taxon>Capsiceae</taxon>
        <taxon>Capsicum</taxon>
    </lineage>
</organism>
<evidence type="ECO:0000313" key="1">
    <source>
        <dbReference type="EMBL" id="PHT86623.1"/>
    </source>
</evidence>
<reference evidence="1 2" key="1">
    <citation type="journal article" date="2014" name="Nat. Genet.">
        <title>Genome sequence of the hot pepper provides insights into the evolution of pungency in Capsicum species.</title>
        <authorList>
            <person name="Kim S."/>
            <person name="Park M."/>
            <person name="Yeom S.I."/>
            <person name="Kim Y.M."/>
            <person name="Lee J.M."/>
            <person name="Lee H.A."/>
            <person name="Seo E."/>
            <person name="Choi J."/>
            <person name="Cheong K."/>
            <person name="Kim K.T."/>
            <person name="Jung K."/>
            <person name="Lee G.W."/>
            <person name="Oh S.K."/>
            <person name="Bae C."/>
            <person name="Kim S.B."/>
            <person name="Lee H.Y."/>
            <person name="Kim S.Y."/>
            <person name="Kim M.S."/>
            <person name="Kang B.C."/>
            <person name="Jo Y.D."/>
            <person name="Yang H.B."/>
            <person name="Jeong H.J."/>
            <person name="Kang W.H."/>
            <person name="Kwon J.K."/>
            <person name="Shin C."/>
            <person name="Lim J.Y."/>
            <person name="Park J.H."/>
            <person name="Huh J.H."/>
            <person name="Kim J.S."/>
            <person name="Kim B.D."/>
            <person name="Cohen O."/>
            <person name="Paran I."/>
            <person name="Suh M.C."/>
            <person name="Lee S.B."/>
            <person name="Kim Y.K."/>
            <person name="Shin Y."/>
            <person name="Noh S.J."/>
            <person name="Park J."/>
            <person name="Seo Y.S."/>
            <person name="Kwon S.Y."/>
            <person name="Kim H.A."/>
            <person name="Park J.M."/>
            <person name="Kim H.J."/>
            <person name="Choi S.B."/>
            <person name="Bosland P.W."/>
            <person name="Reeves G."/>
            <person name="Jo S.H."/>
            <person name="Lee B.W."/>
            <person name="Cho H.T."/>
            <person name="Choi H.S."/>
            <person name="Lee M.S."/>
            <person name="Yu Y."/>
            <person name="Do Choi Y."/>
            <person name="Park B.S."/>
            <person name="van Deynze A."/>
            <person name="Ashrafi H."/>
            <person name="Hill T."/>
            <person name="Kim W.T."/>
            <person name="Pai H.S."/>
            <person name="Ahn H.K."/>
            <person name="Yeam I."/>
            <person name="Giovannoni J.J."/>
            <person name="Rose J.K."/>
            <person name="Sorensen I."/>
            <person name="Lee S.J."/>
            <person name="Kim R.W."/>
            <person name="Choi I.Y."/>
            <person name="Choi B.S."/>
            <person name="Lim J.S."/>
            <person name="Lee Y.H."/>
            <person name="Choi D."/>
        </authorList>
    </citation>
    <scope>NUCLEOTIDE SEQUENCE [LARGE SCALE GENOMIC DNA]</scope>
    <source>
        <strain evidence="2">cv. CM334</strain>
    </source>
</reference>